<keyword evidence="4" id="KW-0496">Mitochondrion</keyword>
<dbReference type="GO" id="GO:0000062">
    <property type="term" value="F:fatty-acyl-CoA binding"/>
    <property type="evidence" value="ECO:0007669"/>
    <property type="project" value="TreeGrafter"/>
</dbReference>
<dbReference type="Pfam" id="PF02771">
    <property type="entry name" value="Acyl-CoA_dh_N"/>
    <property type="match status" value="1"/>
</dbReference>
<evidence type="ECO:0000256" key="4">
    <source>
        <dbReference type="ARBA" id="ARBA00023128"/>
    </source>
</evidence>
<dbReference type="GO" id="GO:0004361">
    <property type="term" value="F:glutaryl-CoA dehydrogenase activity"/>
    <property type="evidence" value="ECO:0007669"/>
    <property type="project" value="TreeGrafter"/>
</dbReference>
<comment type="subcellular location">
    <subcellularLocation>
        <location evidence="1">Mitochondrion</location>
    </subcellularLocation>
</comment>
<dbReference type="EMBL" id="UINC01219201">
    <property type="protein sequence ID" value="SVE46567.1"/>
    <property type="molecule type" value="Genomic_DNA"/>
</dbReference>
<dbReference type="AlphaFoldDB" id="A0A383DPY0"/>
<dbReference type="InterPro" id="IPR009100">
    <property type="entry name" value="AcylCoA_DH/oxidase_NM_dom_sf"/>
</dbReference>
<dbReference type="InterPro" id="IPR013786">
    <property type="entry name" value="AcylCoA_DH/ox_N"/>
</dbReference>
<evidence type="ECO:0000256" key="2">
    <source>
        <dbReference type="ARBA" id="ARBA00022946"/>
    </source>
</evidence>
<sequence length="77" mass="8770">MISKDEWLDPLYLESVLSDDEKSIKKSAKKFCEDKLLPIVVKNNQNHFFDKELYKEFGSMGLLGSTVIGFGSPEVNK</sequence>
<evidence type="ECO:0000256" key="3">
    <source>
        <dbReference type="ARBA" id="ARBA00023002"/>
    </source>
</evidence>
<keyword evidence="2" id="KW-0809">Transit peptide</keyword>
<feature type="non-terminal residue" evidence="6">
    <location>
        <position position="77"/>
    </location>
</feature>
<dbReference type="Gene3D" id="1.10.540.10">
    <property type="entry name" value="Acyl-CoA dehydrogenase/oxidase, N-terminal domain"/>
    <property type="match status" value="1"/>
</dbReference>
<organism evidence="6">
    <name type="scientific">marine metagenome</name>
    <dbReference type="NCBI Taxonomy" id="408172"/>
    <lineage>
        <taxon>unclassified sequences</taxon>
        <taxon>metagenomes</taxon>
        <taxon>ecological metagenomes</taxon>
    </lineage>
</organism>
<name>A0A383DPY0_9ZZZZ</name>
<dbReference type="PANTHER" id="PTHR42807">
    <property type="entry name" value="GLUTARYL-COA DEHYDROGENASE, MITOCHONDRIAL"/>
    <property type="match status" value="1"/>
</dbReference>
<dbReference type="InterPro" id="IPR052033">
    <property type="entry name" value="Glutaryl-CoA_DH_mitochondrial"/>
</dbReference>
<protein>
    <recommendedName>
        <fullName evidence="5">Acyl-CoA dehydrogenase/oxidase N-terminal domain-containing protein</fullName>
    </recommendedName>
</protein>
<evidence type="ECO:0000256" key="1">
    <source>
        <dbReference type="ARBA" id="ARBA00004173"/>
    </source>
</evidence>
<accession>A0A383DPY0</accession>
<evidence type="ECO:0000313" key="6">
    <source>
        <dbReference type="EMBL" id="SVE46567.1"/>
    </source>
</evidence>
<reference evidence="6" key="1">
    <citation type="submission" date="2018-05" db="EMBL/GenBank/DDBJ databases">
        <authorList>
            <person name="Lanie J.A."/>
            <person name="Ng W.-L."/>
            <person name="Kazmierczak K.M."/>
            <person name="Andrzejewski T.M."/>
            <person name="Davidsen T.M."/>
            <person name="Wayne K.J."/>
            <person name="Tettelin H."/>
            <person name="Glass J.I."/>
            <person name="Rusch D."/>
            <person name="Podicherti R."/>
            <person name="Tsui H.-C.T."/>
            <person name="Winkler M.E."/>
        </authorList>
    </citation>
    <scope>NUCLEOTIDE SEQUENCE</scope>
</reference>
<proteinExistence type="predicted"/>
<feature type="domain" description="Acyl-CoA dehydrogenase/oxidase N-terminal" evidence="5">
    <location>
        <begin position="18"/>
        <end position="67"/>
    </location>
</feature>
<dbReference type="InterPro" id="IPR037069">
    <property type="entry name" value="AcylCoA_DH/ox_N_sf"/>
</dbReference>
<keyword evidence="3" id="KW-0560">Oxidoreductase</keyword>
<evidence type="ECO:0000259" key="5">
    <source>
        <dbReference type="Pfam" id="PF02771"/>
    </source>
</evidence>
<dbReference type="GO" id="GO:0033539">
    <property type="term" value="P:fatty acid beta-oxidation using acyl-CoA dehydrogenase"/>
    <property type="evidence" value="ECO:0007669"/>
    <property type="project" value="TreeGrafter"/>
</dbReference>
<gene>
    <name evidence="6" type="ORF">METZ01_LOCUS499421</name>
</gene>
<dbReference type="GO" id="GO:0005739">
    <property type="term" value="C:mitochondrion"/>
    <property type="evidence" value="ECO:0007669"/>
    <property type="project" value="UniProtKB-SubCell"/>
</dbReference>
<dbReference type="PANTHER" id="PTHR42807:SF1">
    <property type="entry name" value="GLUTARYL-COA DEHYDROGENASE, MITOCHONDRIAL"/>
    <property type="match status" value="1"/>
</dbReference>
<dbReference type="SUPFAM" id="SSF56645">
    <property type="entry name" value="Acyl-CoA dehydrogenase NM domain-like"/>
    <property type="match status" value="1"/>
</dbReference>
<dbReference type="GO" id="GO:0050660">
    <property type="term" value="F:flavin adenine dinucleotide binding"/>
    <property type="evidence" value="ECO:0007669"/>
    <property type="project" value="InterPro"/>
</dbReference>
<dbReference type="GO" id="GO:0046949">
    <property type="term" value="P:fatty-acyl-CoA biosynthetic process"/>
    <property type="evidence" value="ECO:0007669"/>
    <property type="project" value="TreeGrafter"/>
</dbReference>